<dbReference type="EMBL" id="CP159485">
    <property type="protein sequence ID" value="XCI28064.1"/>
    <property type="molecule type" value="Genomic_DNA"/>
</dbReference>
<protein>
    <submittedName>
        <fullName evidence="1">DUF2225 domain-containing protein</fullName>
    </submittedName>
</protein>
<dbReference type="RefSeq" id="WP_353892641.1">
    <property type="nucleotide sequence ID" value="NZ_CP159485.1"/>
</dbReference>
<accession>A0AAU8HRW1</accession>
<organism evidence="1">
    <name type="scientific">Proteinivorax hydrogeniformans</name>
    <dbReference type="NCBI Taxonomy" id="1826727"/>
    <lineage>
        <taxon>Bacteria</taxon>
        <taxon>Bacillati</taxon>
        <taxon>Bacillota</taxon>
        <taxon>Clostridia</taxon>
        <taxon>Eubacteriales</taxon>
        <taxon>Proteinivoracaceae</taxon>
        <taxon>Proteinivorax</taxon>
    </lineage>
</organism>
<proteinExistence type="predicted"/>
<reference evidence="1" key="1">
    <citation type="journal article" date="2018" name="Antonie Van Leeuwenhoek">
        <title>Proteinivorax hydrogeniformans sp. nov., an anaerobic, haloalkaliphilic bacterium fermenting proteinaceous compounds with high hydrogen production.</title>
        <authorList>
            <person name="Boltyanskaya Y."/>
            <person name="Detkova E."/>
            <person name="Pimenov N."/>
            <person name="Kevbrin V."/>
        </authorList>
    </citation>
    <scope>NUCLEOTIDE SEQUENCE</scope>
    <source>
        <strain evidence="1">Z-710</strain>
    </source>
</reference>
<gene>
    <name evidence="1" type="ORF">PRVXH_001998</name>
</gene>
<name>A0AAU8HRW1_9FIRM</name>
<dbReference type="InterPro" id="IPR018708">
    <property type="entry name" value="DUF2225"/>
</dbReference>
<reference evidence="1" key="2">
    <citation type="submission" date="2024-06" db="EMBL/GenBank/DDBJ databases">
        <authorList>
            <person name="Petrova K.O."/>
            <person name="Toshchakov S.V."/>
            <person name="Boltjanskaja Y.V."/>
            <person name="Kevbrin V.V."/>
        </authorList>
    </citation>
    <scope>NUCLEOTIDE SEQUENCE</scope>
    <source>
        <strain evidence="1">Z-710</strain>
    </source>
</reference>
<dbReference type="Pfam" id="PF09986">
    <property type="entry name" value="DUF2225"/>
    <property type="match status" value="1"/>
</dbReference>
<sequence>MGTPLYNVSVDCLYCESSFESLKVKTSKVVKQNQDSDFCTYYKGENPFFYEVFVCPNCGFSFTKNFSTKLKDEQKQAFKPLASKWYKRHKYSMARCIGPAIEAYKLAFISAQTIEEHDLVLAGLSLRLAWFFRYKNDGAQEYKFLRTAKKYYKQAYENGKLSGYEQPEVYIIYLIGELSARTGKNHDAIRWFSKVTEHKERSLHQSIEKKARERWNEVKEKVKKEEQSDGQSVS</sequence>
<evidence type="ECO:0000313" key="1">
    <source>
        <dbReference type="EMBL" id="XCI28064.1"/>
    </source>
</evidence>
<dbReference type="AlphaFoldDB" id="A0AAU8HRW1"/>